<comment type="caution">
    <text evidence="1">The sequence shown here is derived from an EMBL/GenBank/DDBJ whole genome shotgun (WGS) entry which is preliminary data.</text>
</comment>
<protein>
    <submittedName>
        <fullName evidence="1">Uncharacterized protein</fullName>
    </submittedName>
</protein>
<sequence>MSIPFLSVVFVSYIIPHLPSNEQEKIFKFSEFCKNNCSAIFKLNKKICQVTLLYKKVLIYC</sequence>
<dbReference type="AlphaFoldDB" id="A0A139MYR8"/>
<organism evidence="1 2">
    <name type="scientific">Streptococcus gordonii</name>
    <dbReference type="NCBI Taxonomy" id="1302"/>
    <lineage>
        <taxon>Bacteria</taxon>
        <taxon>Bacillati</taxon>
        <taxon>Bacillota</taxon>
        <taxon>Bacilli</taxon>
        <taxon>Lactobacillales</taxon>
        <taxon>Streptococcaceae</taxon>
        <taxon>Streptococcus</taxon>
    </lineage>
</organism>
<evidence type="ECO:0000313" key="2">
    <source>
        <dbReference type="Proteomes" id="UP000070096"/>
    </source>
</evidence>
<dbReference type="EMBL" id="LQRC01000257">
    <property type="protein sequence ID" value="KXT68832.1"/>
    <property type="molecule type" value="Genomic_DNA"/>
</dbReference>
<dbReference type="PATRIC" id="fig|1302.21.peg.2185"/>
<proteinExistence type="predicted"/>
<evidence type="ECO:0000313" key="1">
    <source>
        <dbReference type="EMBL" id="KXT68832.1"/>
    </source>
</evidence>
<gene>
    <name evidence="1" type="ORF">SGODD07_01977</name>
</gene>
<name>A0A139MYR8_STRGN</name>
<reference evidence="1 2" key="1">
    <citation type="submission" date="2016-01" db="EMBL/GenBank/DDBJ databases">
        <title>Highly variable Streptococcus oralis are common among viridans streptococci isolated from primates.</title>
        <authorList>
            <person name="Denapaite D."/>
            <person name="Rieger M."/>
            <person name="Koendgen S."/>
            <person name="Brueckner R."/>
            <person name="Ochigava I."/>
            <person name="Kappeler P."/>
            <person name="Maetz-Rensing K."/>
            <person name="Leendertz F."/>
            <person name="Hakenbeck R."/>
        </authorList>
    </citation>
    <scope>NUCLEOTIDE SEQUENCE [LARGE SCALE GENOMIC DNA]</scope>
    <source>
        <strain evidence="1 2">DD07</strain>
    </source>
</reference>
<dbReference type="Proteomes" id="UP000070096">
    <property type="component" value="Unassembled WGS sequence"/>
</dbReference>
<accession>A0A139MYR8</accession>